<accession>A0A161JNX1</accession>
<organism evidence="1">
    <name type="scientific">hydrothermal vent metagenome</name>
    <dbReference type="NCBI Taxonomy" id="652676"/>
    <lineage>
        <taxon>unclassified sequences</taxon>
        <taxon>metagenomes</taxon>
        <taxon>ecological metagenomes</taxon>
    </lineage>
</organism>
<evidence type="ECO:0000313" key="1">
    <source>
        <dbReference type="EMBL" id="CUS42402.1"/>
    </source>
</evidence>
<dbReference type="InterPro" id="IPR003749">
    <property type="entry name" value="ThiS/MoaD-like"/>
</dbReference>
<dbReference type="AlphaFoldDB" id="A0A161JNX1"/>
<evidence type="ECO:0008006" key="2">
    <source>
        <dbReference type="Google" id="ProtNLM"/>
    </source>
</evidence>
<sequence length="86" mass="9640">MSNLLIKIVFNGELKSVSSKLTLLQILEQEGYPIPPDSKDAERDETEHGKRYIAAVNQRIISADDYWQIRLQPNDTIDVLGVITGG</sequence>
<reference evidence="1" key="1">
    <citation type="submission" date="2015-10" db="EMBL/GenBank/DDBJ databases">
        <authorList>
            <person name="Gilbert D.G."/>
        </authorList>
    </citation>
    <scope>NUCLEOTIDE SEQUENCE</scope>
</reference>
<protein>
    <recommendedName>
        <fullName evidence="2">Sulfur carrier protein ThiS</fullName>
    </recommendedName>
</protein>
<dbReference type="InterPro" id="IPR016155">
    <property type="entry name" value="Mopterin_synth/thiamin_S_b"/>
</dbReference>
<dbReference type="Gene3D" id="3.10.20.30">
    <property type="match status" value="1"/>
</dbReference>
<gene>
    <name evidence="1" type="ORF">MGWOODY_Tha167</name>
</gene>
<dbReference type="InterPro" id="IPR012675">
    <property type="entry name" value="Beta-grasp_dom_sf"/>
</dbReference>
<name>A0A161JNX1_9ZZZZ</name>
<dbReference type="Pfam" id="PF02597">
    <property type="entry name" value="ThiS"/>
    <property type="match status" value="1"/>
</dbReference>
<dbReference type="SUPFAM" id="SSF54285">
    <property type="entry name" value="MoaD/ThiS"/>
    <property type="match status" value="1"/>
</dbReference>
<dbReference type="EMBL" id="CZQC01000066">
    <property type="protein sequence ID" value="CUS42402.1"/>
    <property type="molecule type" value="Genomic_DNA"/>
</dbReference>
<proteinExistence type="predicted"/>